<dbReference type="InterPro" id="IPR011009">
    <property type="entry name" value="Kinase-like_dom_sf"/>
</dbReference>
<accession>A0A2I1JZD5</accession>
<evidence type="ECO:0000259" key="1">
    <source>
        <dbReference type="SMART" id="SM00220"/>
    </source>
</evidence>
<dbReference type="InterPro" id="IPR057929">
    <property type="entry name" value="RamC_N"/>
</dbReference>
<dbReference type="InterPro" id="IPR000719">
    <property type="entry name" value="Prot_kinase_dom"/>
</dbReference>
<dbReference type="SUPFAM" id="SSF56112">
    <property type="entry name" value="Protein kinase-like (PK-like)"/>
    <property type="match status" value="1"/>
</dbReference>
<dbReference type="EMBL" id="PKHE01000011">
    <property type="protein sequence ID" value="PKY88682.1"/>
    <property type="molecule type" value="Genomic_DNA"/>
</dbReference>
<dbReference type="SMART" id="SM00220">
    <property type="entry name" value="S_TKc"/>
    <property type="match status" value="1"/>
</dbReference>
<organism evidence="2 3">
    <name type="scientific">Falseniella ignava</name>
    <dbReference type="NCBI Taxonomy" id="137730"/>
    <lineage>
        <taxon>Bacteria</taxon>
        <taxon>Bacillati</taxon>
        <taxon>Bacillota</taxon>
        <taxon>Bacilli</taxon>
        <taxon>Lactobacillales</taxon>
        <taxon>Aerococcaceae</taxon>
        <taxon>Falseniella</taxon>
    </lineage>
</organism>
<dbReference type="Gene3D" id="1.50.10.20">
    <property type="match status" value="2"/>
</dbReference>
<dbReference type="Proteomes" id="UP000234384">
    <property type="component" value="Unassembled WGS sequence"/>
</dbReference>
<proteinExistence type="predicted"/>
<dbReference type="SUPFAM" id="SSF158745">
    <property type="entry name" value="LanC-like"/>
    <property type="match status" value="2"/>
</dbReference>
<dbReference type="GO" id="GO:0031179">
    <property type="term" value="P:peptide modification"/>
    <property type="evidence" value="ECO:0007669"/>
    <property type="project" value="InterPro"/>
</dbReference>
<protein>
    <recommendedName>
        <fullName evidence="1">Protein kinase domain-containing protein</fullName>
    </recommendedName>
</protein>
<dbReference type="Gene3D" id="1.10.510.10">
    <property type="entry name" value="Transferase(Phosphotransferase) domain 1"/>
    <property type="match status" value="1"/>
</dbReference>
<evidence type="ECO:0000313" key="3">
    <source>
        <dbReference type="Proteomes" id="UP000234384"/>
    </source>
</evidence>
<sequence length="807" mass="93128">MNATYEFPQLDSKILLNQSDVTHEPDIFPDDFNSTELVEHDDFLYYSPPSVPLPRQGFKIHVSCTLENYQQILNTVSEYCYQNALSFKYISTVAQLSVMLSSLVERSSGGKFITIYPCNESDFIKHMKALDERLIPFEGPKIMSDRRLHSDNKVLHYRYGIINGTQEDYIIDSDGNHHPDSRVPYYDLPSFVSDPFELSIPQPIMISKEILIHSAIQLKFSGGVYVGTYRNQECIIKEARDNTYKIDGMDSIRLKLNEKEIILQLQPHTNCVPEFILDFYEENNYYLVEEIKPGQTIQEWREEHYLAWDFDNVLEIITHAIDTIALIHDQGICIGDLSQNNILIDGTDVYFIDLEQAYCYRDNQMKFTFFSAGYFDERMQALDGFTRDWIQMAYVIMSLFNKVNFRISLMDNPTIELFRTDAIELGIPSNIVALVDYLFRSSDKDIDLMRDILNRDPSCTGQVQTSPITTSELYQRIFTSLHHSLRHNDFPVCFPQRDHNALFNGRMGALYALNSVITDEEIKEVMEGNALGILTCLYLMHQTKSNVDYSQWEQLLIRQLSKKFSRETLPETIGVFDGISYLAILASRLYADTHNDLYLQIEKECRDSLISEVDRRIKLNNLKYSLYDGLLGFLYYLSDSASAQLKTENERLFRTHIQDVMIKGISKTNLSYGLRLNQNSLILSPYIHNGIAGLILTLINFRNKFISSDYDEFILKVSENLYRPCQNGSLLYGSAGIGWCALSLYETYGNDKYLEMAKEVNKSLGSFIVSINDRLFILSPTYKNVGLDIGYGLTGVYLYLERAMKYE</sequence>
<dbReference type="Pfam" id="PF25816">
    <property type="entry name" value="RamC_N"/>
    <property type="match status" value="1"/>
</dbReference>
<comment type="caution">
    <text evidence="2">The sequence shown here is derived from an EMBL/GenBank/DDBJ whole genome shotgun (WGS) entry which is preliminary data.</text>
</comment>
<dbReference type="RefSeq" id="WP_101954327.1">
    <property type="nucleotide sequence ID" value="NZ_PKHE01000011.1"/>
</dbReference>
<feature type="domain" description="Protein kinase" evidence="1">
    <location>
        <begin position="221"/>
        <end position="469"/>
    </location>
</feature>
<gene>
    <name evidence="2" type="ORF">CYJ57_05070</name>
</gene>
<dbReference type="Pfam" id="PF05147">
    <property type="entry name" value="LANC_like"/>
    <property type="match status" value="1"/>
</dbReference>
<dbReference type="OrthoDB" id="1492512at2"/>
<dbReference type="GO" id="GO:0004672">
    <property type="term" value="F:protein kinase activity"/>
    <property type="evidence" value="ECO:0007669"/>
    <property type="project" value="InterPro"/>
</dbReference>
<dbReference type="GO" id="GO:0005524">
    <property type="term" value="F:ATP binding"/>
    <property type="evidence" value="ECO:0007669"/>
    <property type="project" value="InterPro"/>
</dbReference>
<dbReference type="AlphaFoldDB" id="A0A2I1JZD5"/>
<dbReference type="InterPro" id="IPR007822">
    <property type="entry name" value="LANC-like"/>
</dbReference>
<reference evidence="2 3" key="1">
    <citation type="submission" date="2017-12" db="EMBL/GenBank/DDBJ databases">
        <title>Phylogenetic diversity of female urinary microbiome.</title>
        <authorList>
            <person name="Thomas-White K."/>
            <person name="Wolfe A.J."/>
        </authorList>
    </citation>
    <scope>NUCLEOTIDE SEQUENCE [LARGE SCALE GENOMIC DNA]</scope>
    <source>
        <strain evidence="2 3">UMB0898</strain>
    </source>
</reference>
<name>A0A2I1JZD5_9LACT</name>
<evidence type="ECO:0000313" key="2">
    <source>
        <dbReference type="EMBL" id="PKY88682.1"/>
    </source>
</evidence>